<keyword evidence="3" id="KW-0808">Transferase</keyword>
<dbReference type="GO" id="GO:0005737">
    <property type="term" value="C:cytoplasm"/>
    <property type="evidence" value="ECO:0007669"/>
    <property type="project" value="TreeGrafter"/>
</dbReference>
<keyword evidence="2" id="KW-0456">Lyase</keyword>
<accession>A0A246DVG9</accession>
<proteinExistence type="predicted"/>
<gene>
    <name evidence="3" type="ORF">B5E41_13930</name>
</gene>
<evidence type="ECO:0000256" key="2">
    <source>
        <dbReference type="ARBA" id="ARBA00023239"/>
    </source>
</evidence>
<dbReference type="PANTHER" id="PTHR12192">
    <property type="entry name" value="CATION TRANSPORT PROTEIN CHAC-RELATED"/>
    <property type="match status" value="1"/>
</dbReference>
<dbReference type="InterPro" id="IPR006840">
    <property type="entry name" value="ChaC"/>
</dbReference>
<evidence type="ECO:0000256" key="1">
    <source>
        <dbReference type="ARBA" id="ARBA00012344"/>
    </source>
</evidence>
<dbReference type="AlphaFoldDB" id="A0A246DVG9"/>
<sequence>MTDIAEHRQVIIRRSEVRMLSATSMALTGELVSLSLRPELDPGPEPHRTPLTELEVEMFARRLLQESADAPLWVFAYGSLIWKPDFDAVEWQRGAARGWHRSFCLKMTRWRGSRGQPGLMMALDRGGRCNGILFRLADDDRLGQIRRLIRREVGTIEDAATVRWIPVETAHGFVRALVFWAGPKGERVSRRLPLETVARVLARACGHVGSCAEYLYLTVKHLEERGIRDRNLWRLQELVAAELLSIHGLNEVAPTR</sequence>
<dbReference type="InterPro" id="IPR036568">
    <property type="entry name" value="GGCT-like_sf"/>
</dbReference>
<dbReference type="GO" id="GO:0006751">
    <property type="term" value="P:glutathione catabolic process"/>
    <property type="evidence" value="ECO:0007669"/>
    <property type="project" value="InterPro"/>
</dbReference>
<dbReference type="EMBL" id="MXPU01000008">
    <property type="protein sequence ID" value="OWO94262.1"/>
    <property type="molecule type" value="Genomic_DNA"/>
</dbReference>
<organism evidence="3 4">
    <name type="scientific">Rhizobium esperanzae</name>
    <dbReference type="NCBI Taxonomy" id="1967781"/>
    <lineage>
        <taxon>Bacteria</taxon>
        <taxon>Pseudomonadati</taxon>
        <taxon>Pseudomonadota</taxon>
        <taxon>Alphaproteobacteria</taxon>
        <taxon>Hyphomicrobiales</taxon>
        <taxon>Rhizobiaceae</taxon>
        <taxon>Rhizobium/Agrobacterium group</taxon>
        <taxon>Rhizobium</taxon>
    </lineage>
</organism>
<protein>
    <recommendedName>
        <fullName evidence="1">glutathione-specific gamma-glutamylcyclotransferase</fullName>
        <ecNumber evidence="1">4.3.2.7</ecNumber>
    </recommendedName>
</protein>
<dbReference type="Pfam" id="PF04752">
    <property type="entry name" value="ChaC"/>
    <property type="match status" value="1"/>
</dbReference>
<comment type="caution">
    <text evidence="3">The sequence shown here is derived from an EMBL/GenBank/DDBJ whole genome shotgun (WGS) entry which is preliminary data.</text>
</comment>
<dbReference type="EC" id="4.3.2.7" evidence="1"/>
<dbReference type="SUPFAM" id="SSF110857">
    <property type="entry name" value="Gamma-glutamyl cyclotransferase-like"/>
    <property type="match status" value="1"/>
</dbReference>
<name>A0A246DVG9_9HYPH</name>
<dbReference type="PANTHER" id="PTHR12192:SF2">
    <property type="entry name" value="GLUTATHIONE-SPECIFIC GAMMA-GLUTAMYLCYCLOTRANSFERASE 2"/>
    <property type="match status" value="1"/>
</dbReference>
<dbReference type="Gene3D" id="3.10.490.10">
    <property type="entry name" value="Gamma-glutamyl cyclotransferase-like"/>
    <property type="match status" value="1"/>
</dbReference>
<reference evidence="3 4" key="1">
    <citation type="submission" date="2017-03" db="EMBL/GenBank/DDBJ databases">
        <title>Genome of strain Rhizobium sp. CNPSo 668.</title>
        <authorList>
            <person name="Ribeiro R."/>
        </authorList>
    </citation>
    <scope>NUCLEOTIDE SEQUENCE [LARGE SCALE GENOMIC DNA]</scope>
    <source>
        <strain evidence="3 4">CNPSo 668</strain>
    </source>
</reference>
<dbReference type="GO" id="GO:0061928">
    <property type="term" value="F:glutathione specific gamma-glutamylcyclotransferase activity"/>
    <property type="evidence" value="ECO:0007669"/>
    <property type="project" value="UniProtKB-EC"/>
</dbReference>
<evidence type="ECO:0000313" key="4">
    <source>
        <dbReference type="Proteomes" id="UP000197269"/>
    </source>
</evidence>
<dbReference type="Proteomes" id="UP000197269">
    <property type="component" value="Unassembled WGS sequence"/>
</dbReference>
<dbReference type="GO" id="GO:0016740">
    <property type="term" value="F:transferase activity"/>
    <property type="evidence" value="ECO:0007669"/>
    <property type="project" value="UniProtKB-KW"/>
</dbReference>
<dbReference type="RefSeq" id="WP_088394442.1">
    <property type="nucleotide sequence ID" value="NZ_MXPU01000008.1"/>
</dbReference>
<dbReference type="CDD" id="cd06661">
    <property type="entry name" value="GGCT_like"/>
    <property type="match status" value="1"/>
</dbReference>
<dbReference type="InterPro" id="IPR013024">
    <property type="entry name" value="GGCT-like"/>
</dbReference>
<evidence type="ECO:0000313" key="3">
    <source>
        <dbReference type="EMBL" id="OWO94262.1"/>
    </source>
</evidence>